<dbReference type="EMBL" id="WNYA01024368">
    <property type="protein sequence ID" value="KAG8538045.1"/>
    <property type="molecule type" value="Genomic_DNA"/>
</dbReference>
<dbReference type="AlphaFoldDB" id="A0AAV6YN19"/>
<comment type="caution">
    <text evidence="2">The sequence shown here is derived from an EMBL/GenBank/DDBJ whole genome shotgun (WGS) entry which is preliminary data.</text>
</comment>
<dbReference type="EMBL" id="WNYA01024368">
    <property type="protein sequence ID" value="KAG8538046.1"/>
    <property type="molecule type" value="Genomic_DNA"/>
</dbReference>
<feature type="region of interest" description="Disordered" evidence="1">
    <location>
        <begin position="51"/>
        <end position="87"/>
    </location>
</feature>
<name>A0AAV6YN19_ENGPU</name>
<dbReference type="Proteomes" id="UP000824782">
    <property type="component" value="Unassembled WGS sequence"/>
</dbReference>
<proteinExistence type="predicted"/>
<organism evidence="2 3">
    <name type="scientific">Engystomops pustulosus</name>
    <name type="common">Tungara frog</name>
    <name type="synonym">Physalaemus pustulosus</name>
    <dbReference type="NCBI Taxonomy" id="76066"/>
    <lineage>
        <taxon>Eukaryota</taxon>
        <taxon>Metazoa</taxon>
        <taxon>Chordata</taxon>
        <taxon>Craniata</taxon>
        <taxon>Vertebrata</taxon>
        <taxon>Euteleostomi</taxon>
        <taxon>Amphibia</taxon>
        <taxon>Batrachia</taxon>
        <taxon>Anura</taxon>
        <taxon>Neobatrachia</taxon>
        <taxon>Hyloidea</taxon>
        <taxon>Leptodactylidae</taxon>
        <taxon>Leiuperinae</taxon>
        <taxon>Engystomops</taxon>
    </lineage>
</organism>
<evidence type="ECO:0000256" key="1">
    <source>
        <dbReference type="SAM" id="MobiDB-lite"/>
    </source>
</evidence>
<evidence type="ECO:0000313" key="2">
    <source>
        <dbReference type="EMBL" id="KAG8538046.1"/>
    </source>
</evidence>
<gene>
    <name evidence="2" type="ORF">GDO81_023380</name>
</gene>
<keyword evidence="3" id="KW-1185">Reference proteome</keyword>
<accession>A0AAV6YN19</accession>
<evidence type="ECO:0000313" key="3">
    <source>
        <dbReference type="Proteomes" id="UP000824782"/>
    </source>
</evidence>
<protein>
    <submittedName>
        <fullName evidence="2">Uncharacterized protein</fullName>
    </submittedName>
</protein>
<reference evidence="2" key="1">
    <citation type="thesis" date="2020" institute="ProQuest LLC" country="789 East Eisenhower Parkway, Ann Arbor, MI, USA">
        <title>Comparative Genomics and Chromosome Evolution.</title>
        <authorList>
            <person name="Mudd A.B."/>
        </authorList>
    </citation>
    <scope>NUCLEOTIDE SEQUENCE</scope>
    <source>
        <strain evidence="2">237g6f4</strain>
        <tissue evidence="2">Blood</tissue>
    </source>
</reference>
<sequence length="87" mass="9216">MAEVRGVPRGLYDGPVHDVTITAKTAAPAPTSRITACPGKVQMAPVRNLHQSGFSLSGSQKDDHIPRRTTQKIVEPPGGRSNITSLS</sequence>